<organism evidence="1 2">
    <name type="scientific">Holotrichia oblita</name>
    <name type="common">Chafer beetle</name>
    <dbReference type="NCBI Taxonomy" id="644536"/>
    <lineage>
        <taxon>Eukaryota</taxon>
        <taxon>Metazoa</taxon>
        <taxon>Ecdysozoa</taxon>
        <taxon>Arthropoda</taxon>
        <taxon>Hexapoda</taxon>
        <taxon>Insecta</taxon>
        <taxon>Pterygota</taxon>
        <taxon>Neoptera</taxon>
        <taxon>Endopterygota</taxon>
        <taxon>Coleoptera</taxon>
        <taxon>Polyphaga</taxon>
        <taxon>Scarabaeiformia</taxon>
        <taxon>Scarabaeidae</taxon>
        <taxon>Melolonthinae</taxon>
        <taxon>Holotrichia</taxon>
    </lineage>
</organism>
<dbReference type="Proteomes" id="UP001056778">
    <property type="component" value="Chromosome 4"/>
</dbReference>
<sequence length="1458" mass="164336">MKLFRALFCFSTAFAVIQFSFSIKINSYIKEHYREFLNFGEKKFETKFNDSDVENSVIKSKVEILGQIFKERVDEIKAKNKKLDLIFLIDASSSIGELNFQNELKFVKKLLSDIIVDYNHSRVAVVTFSSSDKIVSIFKRSDELSLTVTSIFSVNKNHYKKFLRFYISQIKTVDEISYPRQENNKCLLLKTLLEKTKYSGGGTYTLGAFKIAQAVFKRSRKDSKKVLFLITDGFSNGGDPTGIASKLKENKVTIFTIGIRNGNYRELYELSTSPGEYHSYLLDSFNEFESLARRALHVDLQTGDYVPLGTPTPCDSLCKEGNCCDSKAHCSCGTSTGHYSCICQPGYYGSGLVNDCLRKFSFYLLNSTRFFRNIDINICETSISRRVGSRTACPAGSFGNGPNLCLPCPDVNHIAEIGSESCKCKLGYQSTKDNRCEVIKCSKLSPPEHGYFVKSNACAYVFNSACGVRCQIGYTLEGSSIRLCQSNATWSGQIPSCQIKSCEALTPPSHGTMTCQHSDLDETYTNEPEFPVDTVCSFACERGRTLVGSRQRTCLPLAHWDGLKTSCKQVKCNKLPKLQHGHIEPKSCTYGKQNFGKTCSYSCEKGFEIIGPTEKHYITKPKLTCPENIKNSTLPGKNYGQAVWTLPKATDNEKPTIEDCEDPPSYLSTEKSGTDVVWDEPNIYDNSQNVHVVKTHEFGFFKTGTTQVTYTAVDLSNNVNTCTLNITIEESVCEPLPDPIYGKSECRDSEDGLKCVITCLEGYAVPITGATETIDVDNDSIQFICNKDNPLWYSYENQIFPECSVTELPVEVSENVTIDLESEDMLEICKNETRLMQLNNKAKEDIATTLYEVCNDVECHLHTQAACEDYRSVLEELSNLVKRQATRAHTSKRQKKIKKQRKKKNKKIKLNVQVDAKTVQEDKRKKLLLIKHNISSIQTIAGNNVTRIDFKESKIKCLPGNVRKKLKCGQCGPGTIARKRKIKPPKKNPNVVIERITLKPYCRSCPIGTYQPLYGRLGCFKCPNSFTTSGMGSTTIQECIPTLQQTCTNSSNICNKGHQTLPGSHCETKLDSCLYSPCKNGGICIPNSDGGDFSCKCRRGFTGETCEIVEDGCSLNCLNNGTCMQDDNGEFCLCSKNNIFRCTCEDGYTGPDCKQKIDPCSKNECKNNATCKVSEKSYICECKPNFYGKFCETKSDKRFVLVFTRSGVTDSVKLEEFDFNLFHISICLWIQTLDTQNYGTILSYATFKYDNTFTITDYGGLVFYINNKKIYSDIMLNDGFWHHFCFTWRSNDGEYLIYVDGKVIQQGQNFSRGEFIQGNGKMIIGQEQDIMGGKFSQSEAFLGKISHFDVWDKVLSAKDIFDQMNSCEEERFGNVYAWPDMNKYVFGKVRIENSPFCLECNKSLANSIRNGYIEIINNTAYYKCDKGYILSENKYYNGRRCNKAGEWEGHEEPYCKSG</sequence>
<evidence type="ECO:0000313" key="2">
    <source>
        <dbReference type="Proteomes" id="UP001056778"/>
    </source>
</evidence>
<dbReference type="EMBL" id="CM043018">
    <property type="protein sequence ID" value="KAI4463065.1"/>
    <property type="molecule type" value="Genomic_DNA"/>
</dbReference>
<accession>A0ACB9T8B3</accession>
<reference evidence="1" key="1">
    <citation type="submission" date="2022-04" db="EMBL/GenBank/DDBJ databases">
        <title>Chromosome-scale genome assembly of Holotrichia oblita Faldermann.</title>
        <authorList>
            <person name="Rongchong L."/>
        </authorList>
    </citation>
    <scope>NUCLEOTIDE SEQUENCE</scope>
    <source>
        <strain evidence="1">81SQS9</strain>
    </source>
</reference>
<evidence type="ECO:0000313" key="1">
    <source>
        <dbReference type="EMBL" id="KAI4463065.1"/>
    </source>
</evidence>
<gene>
    <name evidence="1" type="ORF">MML48_4g00009033</name>
</gene>
<proteinExistence type="predicted"/>
<protein>
    <submittedName>
        <fullName evidence="1">Complement component-related sushi domain-containing</fullName>
    </submittedName>
</protein>
<keyword evidence="2" id="KW-1185">Reference proteome</keyword>
<name>A0ACB9T8B3_HOLOL</name>
<comment type="caution">
    <text evidence="1">The sequence shown here is derived from an EMBL/GenBank/DDBJ whole genome shotgun (WGS) entry which is preliminary data.</text>
</comment>